<evidence type="ECO:0000256" key="2">
    <source>
        <dbReference type="ARBA" id="ARBA00022741"/>
    </source>
</evidence>
<dbReference type="CDD" id="cd18787">
    <property type="entry name" value="SF2_C_DEAD"/>
    <property type="match status" value="1"/>
</dbReference>
<keyword evidence="6" id="KW-0694">RNA-binding</keyword>
<comment type="similarity">
    <text evidence="7">Belongs to the DEAD box helicase family. DDX3/DED1 subfamily.</text>
</comment>
<evidence type="ECO:0000256" key="3">
    <source>
        <dbReference type="ARBA" id="ARBA00022801"/>
    </source>
</evidence>
<dbReference type="FunFam" id="3.40.50.300:FF:000008">
    <property type="entry name" value="ATP-dependent RNA helicase RhlB"/>
    <property type="match status" value="1"/>
</dbReference>
<feature type="domain" description="Helicase C-terminal" evidence="12">
    <location>
        <begin position="379"/>
        <end position="532"/>
    </location>
</feature>
<dbReference type="PROSITE" id="PS51195">
    <property type="entry name" value="Q_MOTIF"/>
    <property type="match status" value="1"/>
</dbReference>
<feature type="domain" description="Helicase ATP-binding" evidence="11">
    <location>
        <begin position="165"/>
        <end position="355"/>
    </location>
</feature>
<dbReference type="InterPro" id="IPR014001">
    <property type="entry name" value="Helicase_ATP-bd"/>
</dbReference>
<dbReference type="GO" id="GO:0005524">
    <property type="term" value="F:ATP binding"/>
    <property type="evidence" value="ECO:0007669"/>
    <property type="project" value="UniProtKB-KW"/>
</dbReference>
<gene>
    <name evidence="14" type="ORF">FCM35_KLT01241</name>
</gene>
<dbReference type="InterPro" id="IPR044763">
    <property type="entry name" value="Ded1/Dbp1_DEADc"/>
</dbReference>
<evidence type="ECO:0000256" key="8">
    <source>
        <dbReference type="ARBA" id="ARBA00047984"/>
    </source>
</evidence>
<sequence>MACPCPETPADLSFSLHSPSLMTSQAKDATLEEERASEKREKRRVEAAVGSVCGIGKIAMSSSMTGEVKNSPSTRTTYVPPCRRDSGLVTSQLSDLSLSEKDSSSLTSNGGINFDAYDEIPVETIGSEVPPPVSSFFQIDLGSDLELNIQRCGYKKPTPVQKHAIPVIMAGRDLMACAQTGSGKTAAFCLPIIAGILKGPNGFSETRGPRGAGSRAASPVALIICPTRELAGQIHDEVKKFANRTRVRVAVAYGGVPIFQQLRSLQGGVDILVATPGRLVDLIDRAKVSLQNVKYLTLDEADRMLDMGFEPQIRRIIEENYMPPSSVRQTMLFSATFPSEIQRLAADFLSNYVYLTVGKVGSSTDLITQKVVDVSHLDKRRHLVDILRSQSMNAAHGVPLTLVFVETKREADTLEHFLYQNGFPATSIHGDRNQWEREQALNSFKKGSTPIMVATDVASRGLDVPNVAHVINYDLPKNIDSYVHRIGRTGRAGKSGLATAFFDGTNQSMAKALADVMEESKQEVPEWLLQFSESSSSSYGGRNDYGYSDKPTYGKYDAYDYGQGEGMTWGAETYAQSYPTGNAQMGSYEAASNGFGFCYGTEQVVATGWD</sequence>
<keyword evidence="5" id="KW-0067">ATP-binding</keyword>
<keyword evidence="4 14" id="KW-0347">Helicase</keyword>
<dbReference type="SUPFAM" id="SSF52540">
    <property type="entry name" value="P-loop containing nucleoside triphosphate hydrolases"/>
    <property type="match status" value="1"/>
</dbReference>
<evidence type="ECO:0000256" key="7">
    <source>
        <dbReference type="ARBA" id="ARBA00024358"/>
    </source>
</evidence>
<dbReference type="CDD" id="cd17967">
    <property type="entry name" value="DEADc_DDX3_DDX4"/>
    <property type="match status" value="1"/>
</dbReference>
<dbReference type="EC" id="3.6.4.13" evidence="1"/>
<dbReference type="FunFam" id="3.40.50.300:FF:000397">
    <property type="entry name" value="Probable ATP-dependent RNA helicase DDX4"/>
    <property type="match status" value="1"/>
</dbReference>
<accession>A0A833QVD6</accession>
<feature type="domain" description="DEAD-box RNA helicase Q" evidence="13">
    <location>
        <begin position="134"/>
        <end position="162"/>
    </location>
</feature>
<evidence type="ECO:0000256" key="9">
    <source>
        <dbReference type="PROSITE-ProRule" id="PRU00552"/>
    </source>
</evidence>
<feature type="region of interest" description="Disordered" evidence="10">
    <location>
        <begin position="63"/>
        <end position="85"/>
    </location>
</feature>
<evidence type="ECO:0000259" key="11">
    <source>
        <dbReference type="PROSITE" id="PS51192"/>
    </source>
</evidence>
<evidence type="ECO:0000259" key="12">
    <source>
        <dbReference type="PROSITE" id="PS51194"/>
    </source>
</evidence>
<dbReference type="Pfam" id="PF00271">
    <property type="entry name" value="Helicase_C"/>
    <property type="match status" value="1"/>
</dbReference>
<evidence type="ECO:0000256" key="10">
    <source>
        <dbReference type="SAM" id="MobiDB-lite"/>
    </source>
</evidence>
<evidence type="ECO:0000313" key="14">
    <source>
        <dbReference type="EMBL" id="KAF3333550.1"/>
    </source>
</evidence>
<dbReference type="Gene3D" id="3.40.50.300">
    <property type="entry name" value="P-loop containing nucleotide triphosphate hydrolases"/>
    <property type="match status" value="2"/>
</dbReference>
<dbReference type="GO" id="GO:0003723">
    <property type="term" value="F:RNA binding"/>
    <property type="evidence" value="ECO:0007669"/>
    <property type="project" value="UniProtKB-KW"/>
</dbReference>
<evidence type="ECO:0000259" key="13">
    <source>
        <dbReference type="PROSITE" id="PS51195"/>
    </source>
</evidence>
<dbReference type="PROSITE" id="PS51194">
    <property type="entry name" value="HELICASE_CTER"/>
    <property type="match status" value="1"/>
</dbReference>
<dbReference type="SMART" id="SM00487">
    <property type="entry name" value="DEXDc"/>
    <property type="match status" value="1"/>
</dbReference>
<proteinExistence type="inferred from homology"/>
<evidence type="ECO:0000313" key="15">
    <source>
        <dbReference type="Proteomes" id="UP000623129"/>
    </source>
</evidence>
<keyword evidence="3" id="KW-0378">Hydrolase</keyword>
<feature type="short sequence motif" description="Q motif" evidence="9">
    <location>
        <begin position="134"/>
        <end position="162"/>
    </location>
</feature>
<dbReference type="Pfam" id="PF00270">
    <property type="entry name" value="DEAD"/>
    <property type="match status" value="1"/>
</dbReference>
<evidence type="ECO:0000256" key="4">
    <source>
        <dbReference type="ARBA" id="ARBA00022806"/>
    </source>
</evidence>
<dbReference type="InterPro" id="IPR011545">
    <property type="entry name" value="DEAD/DEAH_box_helicase_dom"/>
</dbReference>
<dbReference type="GO" id="GO:0003724">
    <property type="term" value="F:RNA helicase activity"/>
    <property type="evidence" value="ECO:0007669"/>
    <property type="project" value="UniProtKB-EC"/>
</dbReference>
<reference evidence="14" key="1">
    <citation type="submission" date="2020-01" db="EMBL/GenBank/DDBJ databases">
        <title>Genome sequence of Kobresia littledalei, the first chromosome-level genome in the family Cyperaceae.</title>
        <authorList>
            <person name="Qu G."/>
        </authorList>
    </citation>
    <scope>NUCLEOTIDE SEQUENCE</scope>
    <source>
        <strain evidence="14">C.B.Clarke</strain>
        <tissue evidence="14">Leaf</tissue>
    </source>
</reference>
<dbReference type="AlphaFoldDB" id="A0A833QVD6"/>
<comment type="catalytic activity">
    <reaction evidence="8">
        <text>ATP + H2O = ADP + phosphate + H(+)</text>
        <dbReference type="Rhea" id="RHEA:13065"/>
        <dbReference type="ChEBI" id="CHEBI:15377"/>
        <dbReference type="ChEBI" id="CHEBI:15378"/>
        <dbReference type="ChEBI" id="CHEBI:30616"/>
        <dbReference type="ChEBI" id="CHEBI:43474"/>
        <dbReference type="ChEBI" id="CHEBI:456216"/>
        <dbReference type="EC" id="3.6.4.13"/>
    </reaction>
</comment>
<dbReference type="SMART" id="SM00490">
    <property type="entry name" value="HELICc"/>
    <property type="match status" value="1"/>
</dbReference>
<evidence type="ECO:0000256" key="6">
    <source>
        <dbReference type="ARBA" id="ARBA00022884"/>
    </source>
</evidence>
<dbReference type="InterPro" id="IPR001650">
    <property type="entry name" value="Helicase_C-like"/>
</dbReference>
<dbReference type="InterPro" id="IPR014014">
    <property type="entry name" value="RNA_helicase_DEAD_Q_motif"/>
</dbReference>
<comment type="caution">
    <text evidence="14">The sequence shown here is derived from an EMBL/GenBank/DDBJ whole genome shotgun (WGS) entry which is preliminary data.</text>
</comment>
<dbReference type="PROSITE" id="PS51192">
    <property type="entry name" value="HELICASE_ATP_BIND_1"/>
    <property type="match status" value="1"/>
</dbReference>
<keyword evidence="15" id="KW-1185">Reference proteome</keyword>
<dbReference type="EMBL" id="SWLB01000010">
    <property type="protein sequence ID" value="KAF3333550.1"/>
    <property type="molecule type" value="Genomic_DNA"/>
</dbReference>
<dbReference type="OrthoDB" id="196131at2759"/>
<evidence type="ECO:0000256" key="1">
    <source>
        <dbReference type="ARBA" id="ARBA00012552"/>
    </source>
</evidence>
<dbReference type="PANTHER" id="PTHR47958">
    <property type="entry name" value="ATP-DEPENDENT RNA HELICASE DBP3"/>
    <property type="match status" value="1"/>
</dbReference>
<dbReference type="GO" id="GO:0016787">
    <property type="term" value="F:hydrolase activity"/>
    <property type="evidence" value="ECO:0007669"/>
    <property type="project" value="UniProtKB-KW"/>
</dbReference>
<evidence type="ECO:0000256" key="5">
    <source>
        <dbReference type="ARBA" id="ARBA00022840"/>
    </source>
</evidence>
<dbReference type="Proteomes" id="UP000623129">
    <property type="component" value="Unassembled WGS sequence"/>
</dbReference>
<organism evidence="14 15">
    <name type="scientific">Carex littledalei</name>
    <dbReference type="NCBI Taxonomy" id="544730"/>
    <lineage>
        <taxon>Eukaryota</taxon>
        <taxon>Viridiplantae</taxon>
        <taxon>Streptophyta</taxon>
        <taxon>Embryophyta</taxon>
        <taxon>Tracheophyta</taxon>
        <taxon>Spermatophyta</taxon>
        <taxon>Magnoliopsida</taxon>
        <taxon>Liliopsida</taxon>
        <taxon>Poales</taxon>
        <taxon>Cyperaceae</taxon>
        <taxon>Cyperoideae</taxon>
        <taxon>Cariceae</taxon>
        <taxon>Carex</taxon>
        <taxon>Carex subgen. Euthyceras</taxon>
    </lineage>
</organism>
<keyword evidence="2" id="KW-0547">Nucleotide-binding</keyword>
<feature type="compositionally biased region" description="Polar residues" evidence="10">
    <location>
        <begin position="63"/>
        <end position="77"/>
    </location>
</feature>
<protein>
    <recommendedName>
        <fullName evidence="1">RNA helicase</fullName>
        <ecNumber evidence="1">3.6.4.13</ecNumber>
    </recommendedName>
</protein>
<dbReference type="InterPro" id="IPR027417">
    <property type="entry name" value="P-loop_NTPase"/>
</dbReference>
<name>A0A833QVD6_9POAL</name>